<sequence>MAALATTSLLLILCDSNFPAQSIGLSDGQTGTSGQGVLLYRDVSSRRSDIKAVTFSG</sequence>
<gene>
    <name evidence="1" type="ORF">GMES_4431</name>
</gene>
<organism evidence="1 2">
    <name type="scientific">Paraglaciecola mesophila KMM 241</name>
    <dbReference type="NCBI Taxonomy" id="1128912"/>
    <lineage>
        <taxon>Bacteria</taxon>
        <taxon>Pseudomonadati</taxon>
        <taxon>Pseudomonadota</taxon>
        <taxon>Gammaproteobacteria</taxon>
        <taxon>Alteromonadales</taxon>
        <taxon>Alteromonadaceae</taxon>
        <taxon>Paraglaciecola</taxon>
    </lineage>
</organism>
<reference evidence="1 2" key="1">
    <citation type="journal article" date="2017" name="Antonie Van Leeuwenhoek">
        <title>Rhizobium rhizosphaerae sp. nov., a novel species isolated from rice rhizosphere.</title>
        <authorList>
            <person name="Zhao J.J."/>
            <person name="Zhang J."/>
            <person name="Zhang R.J."/>
            <person name="Zhang C.W."/>
            <person name="Yin H.Q."/>
            <person name="Zhang X.X."/>
        </authorList>
    </citation>
    <scope>NUCLEOTIDE SEQUENCE [LARGE SCALE GENOMIC DNA]</scope>
    <source>
        <strain evidence="1 2">KMM 241</strain>
    </source>
</reference>
<name>K6Z8I4_9ALTE</name>
<dbReference type="EMBL" id="BAEP01000086">
    <property type="protein sequence ID" value="GAC26697.1"/>
    <property type="molecule type" value="Genomic_DNA"/>
</dbReference>
<proteinExistence type="predicted"/>
<evidence type="ECO:0000313" key="1">
    <source>
        <dbReference type="EMBL" id="GAC26697.1"/>
    </source>
</evidence>
<comment type="caution">
    <text evidence="1">The sequence shown here is derived from an EMBL/GenBank/DDBJ whole genome shotgun (WGS) entry which is preliminary data.</text>
</comment>
<accession>K6Z8I4</accession>
<evidence type="ECO:0000313" key="2">
    <source>
        <dbReference type="Proteomes" id="UP000006263"/>
    </source>
</evidence>
<protein>
    <submittedName>
        <fullName evidence="1">Uncharacterized protein</fullName>
    </submittedName>
</protein>
<dbReference type="Proteomes" id="UP000006263">
    <property type="component" value="Unassembled WGS sequence"/>
</dbReference>
<dbReference type="AlphaFoldDB" id="K6Z8I4"/>